<evidence type="ECO:0000313" key="2">
    <source>
        <dbReference type="EMBL" id="THY26500.1"/>
    </source>
</evidence>
<comment type="caution">
    <text evidence="2">The sequence shown here is derived from an EMBL/GenBank/DDBJ whole genome shotgun (WGS) entry which is preliminary data.</text>
</comment>
<evidence type="ECO:0000256" key="1">
    <source>
        <dbReference type="SAM" id="MobiDB-lite"/>
    </source>
</evidence>
<dbReference type="Proteomes" id="UP000306584">
    <property type="component" value="Unassembled WGS sequence"/>
</dbReference>
<name>A0A4S9LC80_AURPU</name>
<feature type="compositionally biased region" description="Polar residues" evidence="1">
    <location>
        <begin position="30"/>
        <end position="42"/>
    </location>
</feature>
<feature type="region of interest" description="Disordered" evidence="1">
    <location>
        <begin position="251"/>
        <end position="365"/>
    </location>
</feature>
<reference evidence="2 3" key="1">
    <citation type="submission" date="2018-10" db="EMBL/GenBank/DDBJ databases">
        <title>Fifty Aureobasidium pullulans genomes reveal a recombining polyextremotolerant generalist.</title>
        <authorList>
            <person name="Gostincar C."/>
            <person name="Turk M."/>
            <person name="Zajc J."/>
            <person name="Gunde-Cimerman N."/>
        </authorList>
    </citation>
    <scope>NUCLEOTIDE SEQUENCE [LARGE SCALE GENOMIC DNA]</scope>
    <source>
        <strain evidence="2 3">EXF-6604</strain>
    </source>
</reference>
<feature type="region of interest" description="Disordered" evidence="1">
    <location>
        <begin position="23"/>
        <end position="61"/>
    </location>
</feature>
<feature type="compositionally biased region" description="Polar residues" evidence="1">
    <location>
        <begin position="277"/>
        <end position="294"/>
    </location>
</feature>
<feature type="compositionally biased region" description="Basic and acidic residues" evidence="1">
    <location>
        <begin position="261"/>
        <end position="273"/>
    </location>
</feature>
<organism evidence="2 3">
    <name type="scientific">Aureobasidium pullulans</name>
    <name type="common">Black yeast</name>
    <name type="synonym">Pullularia pullulans</name>
    <dbReference type="NCBI Taxonomy" id="5580"/>
    <lineage>
        <taxon>Eukaryota</taxon>
        <taxon>Fungi</taxon>
        <taxon>Dikarya</taxon>
        <taxon>Ascomycota</taxon>
        <taxon>Pezizomycotina</taxon>
        <taxon>Dothideomycetes</taxon>
        <taxon>Dothideomycetidae</taxon>
        <taxon>Dothideales</taxon>
        <taxon>Saccotheciaceae</taxon>
        <taxon>Aureobasidium</taxon>
    </lineage>
</organism>
<protein>
    <submittedName>
        <fullName evidence="2">Uncharacterized protein</fullName>
    </submittedName>
</protein>
<gene>
    <name evidence="2" type="ORF">D6D01_04438</name>
</gene>
<dbReference type="AlphaFoldDB" id="A0A4S9LC80"/>
<accession>A0A4S9LC80</accession>
<evidence type="ECO:0000313" key="3">
    <source>
        <dbReference type="Proteomes" id="UP000306584"/>
    </source>
</evidence>
<dbReference type="EMBL" id="QZBD01000145">
    <property type="protein sequence ID" value="THY26500.1"/>
    <property type="molecule type" value="Genomic_DNA"/>
</dbReference>
<proteinExistence type="predicted"/>
<sequence>MGLNYIQHDDWAFLPLATNDEIAGKDPTYNPGNKTGNDTDPGQSDGAAQKHRSLGRNTPTKADTVTEHFFRHLSSMEPLCSSGTFQNLVMTVDGLWRKDSQDISSRSSAQNIGLGQGRFHNGSLSVSIKIFSRDDQWCDPTIINYELHHSQHTSDYSFISHEILNIQIIGTSEPKEKSSREWRTIGRTLPRALNNHIGTVDETGILRKSDQPKVPRCFGKTWGPTLAGQESKAKASSVHQNNDDELLLSQVEQKPAGKLSRKTEDFVDSDPPKSSRKQTSLSNVKPRNVASNPDSSKDSRKHPATKEKSWVHRSIFAENPKYKPTKASHVASSLIFKPTTRADAQKKHSRHRSESGGNDGDDGDDAVSLFALFIS</sequence>